<sequence length="521" mass="55418">MAYIPLPTPAEMNSWDTQAITTFGIREEILMENASREALHVLLELTGSVTGKRVLAFMGSGNNGGDAAATARHLHNLGAEVLLLHTKPVRAYNKTSGYHFKLARTIGTPYALLTSKNASRLLSAEQPDIIIDGLLGTGLRGTLSSDKKSLIEHINRLGQKAFVFALDIPSGLNGTLGTVDPVAVRANATVTFEAAKCGLVMPEARQWIGDLYTRSIGIPTQVQDTHSASYYGMTDDVLRLRKPQSEAMHKGSAGKVLIIGGSKGLTGAPHLSALGAMRSGAGYATVASPALLTQEIKAGQSGILTLELGISNEWPIHVPEVLIQEIQNSDSLIIGPGMGRSKEAANFLRKLITRHRPPTVFDADALYHLAKDENLIQSLSDSDILTPHPGEMARLSRKTISEIQADRLTAATILNDTFNGVVVLKGAASCIAQQGRPTVISPFCTPTLAVAGSGDVLSGIIGTHLAQGVPVREAACLGVYEHGLAGEFLENDFPHRGNLPQEIAHALPKAIRKNLCSQPTT</sequence>
<feature type="binding site" evidence="18">
    <location>
        <position position="167"/>
    </location>
    <ligand>
        <name>(6S)-NADPHX</name>
        <dbReference type="ChEBI" id="CHEBI:64076"/>
    </ligand>
</feature>
<dbReference type="HAMAP" id="MF_01965">
    <property type="entry name" value="NADHX_dehydratase"/>
    <property type="match status" value="1"/>
</dbReference>
<evidence type="ECO:0000256" key="6">
    <source>
        <dbReference type="ARBA" id="ARBA00022741"/>
    </source>
</evidence>
<feature type="binding site" evidence="18">
    <location>
        <position position="132"/>
    </location>
    <ligand>
        <name>K(+)</name>
        <dbReference type="ChEBI" id="CHEBI:29103"/>
    </ligand>
</feature>
<comment type="similarity">
    <text evidence="18">Belongs to the NnrE/AIBP family.</text>
</comment>
<comment type="function">
    <text evidence="14 19">Bifunctional enzyme that catalyzes the epimerization of the S- and R-forms of NAD(P)HX and the dehydration of the S-form of NAD(P)HX at the expense of ADP, which is converted to AMP. This allows the repair of both epimers of NAD(P)HX, a damaged form of NAD(P)H that is a result of enzymatic or heat-dependent hydration.</text>
</comment>
<keyword evidence="9 18" id="KW-0630">Potassium</keyword>
<evidence type="ECO:0000256" key="4">
    <source>
        <dbReference type="ARBA" id="ARBA00009524"/>
    </source>
</evidence>
<keyword evidence="11 18" id="KW-0413">Isomerase</keyword>
<organism evidence="22 23">
    <name type="scientific">Halodesulfovibrio marinisediminis DSM 17456</name>
    <dbReference type="NCBI Taxonomy" id="1121457"/>
    <lineage>
        <taxon>Bacteria</taxon>
        <taxon>Pseudomonadati</taxon>
        <taxon>Thermodesulfobacteriota</taxon>
        <taxon>Desulfovibrionia</taxon>
        <taxon>Desulfovibrionales</taxon>
        <taxon>Desulfovibrionaceae</taxon>
        <taxon>Halodesulfovibrio</taxon>
    </lineage>
</organism>
<dbReference type="GO" id="GO:0052855">
    <property type="term" value="F:ADP-dependent NAD(P)H-hydrate dehydratase activity"/>
    <property type="evidence" value="ECO:0007669"/>
    <property type="project" value="UniProtKB-UniRule"/>
</dbReference>
<dbReference type="InterPro" id="IPR030677">
    <property type="entry name" value="Nnr"/>
</dbReference>
<dbReference type="Gene3D" id="3.40.50.10260">
    <property type="entry name" value="YjeF N-terminal domain"/>
    <property type="match status" value="1"/>
</dbReference>
<dbReference type="CDD" id="cd01171">
    <property type="entry name" value="YXKO-related"/>
    <property type="match status" value="1"/>
</dbReference>
<feature type="binding site" evidence="17">
    <location>
        <position position="454"/>
    </location>
    <ligand>
        <name>AMP</name>
        <dbReference type="ChEBI" id="CHEBI:456215"/>
    </ligand>
</feature>
<comment type="similarity">
    <text evidence="4 19">In the C-terminal section; belongs to the NnrD/CARKD family.</text>
</comment>
<keyword evidence="5 18" id="KW-0479">Metal-binding</keyword>
<evidence type="ECO:0000313" key="23">
    <source>
        <dbReference type="Proteomes" id="UP000184694"/>
    </source>
</evidence>
<dbReference type="NCBIfam" id="TIGR00196">
    <property type="entry name" value="yjeF_cterm"/>
    <property type="match status" value="1"/>
</dbReference>
<feature type="binding site" evidence="17">
    <location>
        <position position="455"/>
    </location>
    <ligand>
        <name>(6S)-NADPHX</name>
        <dbReference type="ChEBI" id="CHEBI:64076"/>
    </ligand>
</feature>
<keyword evidence="13" id="KW-0511">Multifunctional enzyme</keyword>
<evidence type="ECO:0000256" key="1">
    <source>
        <dbReference type="ARBA" id="ARBA00000013"/>
    </source>
</evidence>
<comment type="cofactor">
    <cofactor evidence="17">
        <name>Mg(2+)</name>
        <dbReference type="ChEBI" id="CHEBI:18420"/>
    </cofactor>
</comment>
<dbReference type="RefSeq" id="WP_074215445.1">
    <property type="nucleotide sequence ID" value="NZ_FSRG01000003.1"/>
</dbReference>
<comment type="cofactor">
    <cofactor evidence="18 19">
        <name>K(+)</name>
        <dbReference type="ChEBI" id="CHEBI:29103"/>
    </cofactor>
    <text evidence="18 19">Binds 1 potassium ion per subunit.</text>
</comment>
<feature type="binding site" evidence="17">
    <location>
        <begin position="425"/>
        <end position="429"/>
    </location>
    <ligand>
        <name>AMP</name>
        <dbReference type="ChEBI" id="CHEBI:456215"/>
    </ligand>
</feature>
<dbReference type="GO" id="GO:0110051">
    <property type="term" value="P:metabolite repair"/>
    <property type="evidence" value="ECO:0007669"/>
    <property type="project" value="TreeGrafter"/>
</dbReference>
<evidence type="ECO:0000259" key="21">
    <source>
        <dbReference type="PROSITE" id="PS51385"/>
    </source>
</evidence>
<proteinExistence type="inferred from homology"/>
<comment type="caution">
    <text evidence="18">Lacks conserved residue(s) required for the propagation of feature annotation.</text>
</comment>
<dbReference type="SUPFAM" id="SSF64153">
    <property type="entry name" value="YjeF N-terminal domain-like"/>
    <property type="match status" value="1"/>
</dbReference>
<dbReference type="EMBL" id="FSRG01000003">
    <property type="protein sequence ID" value="SIN75995.1"/>
    <property type="molecule type" value="Genomic_DNA"/>
</dbReference>
<evidence type="ECO:0000256" key="13">
    <source>
        <dbReference type="ARBA" id="ARBA00023268"/>
    </source>
</evidence>
<evidence type="ECO:0000256" key="16">
    <source>
        <dbReference type="ARBA" id="ARBA00049209"/>
    </source>
</evidence>
<keyword evidence="23" id="KW-1185">Reference proteome</keyword>
<dbReference type="GO" id="GO:0046496">
    <property type="term" value="P:nicotinamide nucleotide metabolic process"/>
    <property type="evidence" value="ECO:0007669"/>
    <property type="project" value="UniProtKB-UniRule"/>
</dbReference>
<evidence type="ECO:0000256" key="18">
    <source>
        <dbReference type="HAMAP-Rule" id="MF_01966"/>
    </source>
</evidence>
<comment type="catalytic activity">
    <reaction evidence="15 17 19">
        <text>(6S)-NADHX + ADP = AMP + phosphate + NADH + H(+)</text>
        <dbReference type="Rhea" id="RHEA:32223"/>
        <dbReference type="ChEBI" id="CHEBI:15378"/>
        <dbReference type="ChEBI" id="CHEBI:43474"/>
        <dbReference type="ChEBI" id="CHEBI:57945"/>
        <dbReference type="ChEBI" id="CHEBI:64074"/>
        <dbReference type="ChEBI" id="CHEBI:456215"/>
        <dbReference type="ChEBI" id="CHEBI:456216"/>
        <dbReference type="EC" id="4.2.1.136"/>
    </reaction>
</comment>
<evidence type="ECO:0000256" key="17">
    <source>
        <dbReference type="HAMAP-Rule" id="MF_01965"/>
    </source>
</evidence>
<feature type="binding site" evidence="18">
    <location>
        <position position="63"/>
    </location>
    <ligand>
        <name>K(+)</name>
        <dbReference type="ChEBI" id="CHEBI:29103"/>
    </ligand>
</feature>
<feature type="domain" description="YjeF C-terminal" evidence="20">
    <location>
        <begin position="233"/>
        <end position="514"/>
    </location>
</feature>
<feature type="binding site" evidence="17">
    <location>
        <position position="337"/>
    </location>
    <ligand>
        <name>(6S)-NADPHX</name>
        <dbReference type="ChEBI" id="CHEBI:64076"/>
    </ligand>
</feature>
<feature type="binding site" evidence="17">
    <location>
        <position position="388"/>
    </location>
    <ligand>
        <name>(6S)-NADPHX</name>
        <dbReference type="ChEBI" id="CHEBI:64076"/>
    </ligand>
</feature>
<evidence type="ECO:0000256" key="12">
    <source>
        <dbReference type="ARBA" id="ARBA00023239"/>
    </source>
</evidence>
<dbReference type="PANTHER" id="PTHR12592">
    <property type="entry name" value="ATP-DEPENDENT (S)-NAD(P)H-HYDRATE DEHYDRATASE FAMILY MEMBER"/>
    <property type="match status" value="1"/>
</dbReference>
<reference evidence="23" key="1">
    <citation type="submission" date="2016-11" db="EMBL/GenBank/DDBJ databases">
        <authorList>
            <person name="Varghese N."/>
            <person name="Submissions S."/>
        </authorList>
    </citation>
    <scope>NUCLEOTIDE SEQUENCE [LARGE SCALE GENOMIC DNA]</scope>
    <source>
        <strain evidence="23">DSM 17456</strain>
    </source>
</reference>
<evidence type="ECO:0000313" key="22">
    <source>
        <dbReference type="EMBL" id="SIN75995.1"/>
    </source>
</evidence>
<dbReference type="STRING" id="1121457.SAMN02745161_0588"/>
<evidence type="ECO:0000256" key="19">
    <source>
        <dbReference type="PIRNR" id="PIRNR017184"/>
    </source>
</evidence>
<feature type="domain" description="YjeF N-terminal" evidence="21">
    <location>
        <begin position="12"/>
        <end position="224"/>
    </location>
</feature>
<dbReference type="GO" id="GO:0052856">
    <property type="term" value="F:NAD(P)HX epimerase activity"/>
    <property type="evidence" value="ECO:0007669"/>
    <property type="project" value="UniProtKB-UniRule"/>
</dbReference>
<dbReference type="InterPro" id="IPR004443">
    <property type="entry name" value="YjeF_N_dom"/>
</dbReference>
<evidence type="ECO:0000256" key="11">
    <source>
        <dbReference type="ARBA" id="ARBA00023235"/>
    </source>
</evidence>
<feature type="binding site" evidence="18">
    <location>
        <position position="170"/>
    </location>
    <ligand>
        <name>K(+)</name>
        <dbReference type="ChEBI" id="CHEBI:29103"/>
    </ligand>
</feature>
<dbReference type="SUPFAM" id="SSF53613">
    <property type="entry name" value="Ribokinase-like"/>
    <property type="match status" value="1"/>
</dbReference>
<dbReference type="GO" id="GO:0005524">
    <property type="term" value="F:ATP binding"/>
    <property type="evidence" value="ECO:0007669"/>
    <property type="project" value="UniProtKB-UniRule"/>
</dbReference>
<comment type="catalytic activity">
    <reaction evidence="1 18 19">
        <text>(6R)-NADHX = (6S)-NADHX</text>
        <dbReference type="Rhea" id="RHEA:32215"/>
        <dbReference type="ChEBI" id="CHEBI:64074"/>
        <dbReference type="ChEBI" id="CHEBI:64075"/>
        <dbReference type="EC" id="5.1.99.6"/>
    </reaction>
</comment>
<dbReference type="InterPro" id="IPR017953">
    <property type="entry name" value="Carbohydrate_kinase_pred_CS"/>
</dbReference>
<evidence type="ECO:0000256" key="14">
    <source>
        <dbReference type="ARBA" id="ARBA00025153"/>
    </source>
</evidence>
<feature type="binding site" evidence="17">
    <location>
        <position position="268"/>
    </location>
    <ligand>
        <name>(6S)-NADPHX</name>
        <dbReference type="ChEBI" id="CHEBI:64076"/>
    </ligand>
</feature>
<comment type="function">
    <text evidence="18">Catalyzes the epimerization of the S- and R-forms of NAD(P)HX, a damaged form of NAD(P)H that is a result of enzymatic or heat-dependent hydration. This is a prerequisite for the S-specific NAD(P)H-hydrate dehydratase to allow the repair of both epimers of NAD(P)HX.</text>
</comment>
<dbReference type="AlphaFoldDB" id="A0A1N6DYZ7"/>
<comment type="subunit">
    <text evidence="17">Homotetramer.</text>
</comment>
<dbReference type="PROSITE" id="PS01050">
    <property type="entry name" value="YJEF_C_2"/>
    <property type="match status" value="1"/>
</dbReference>
<comment type="similarity">
    <text evidence="17">Belongs to the NnrD/CARKD family.</text>
</comment>
<feature type="binding site" evidence="18">
    <location>
        <begin position="62"/>
        <end position="66"/>
    </location>
    <ligand>
        <name>(6S)-NADPHX</name>
        <dbReference type="ChEBI" id="CHEBI:64076"/>
    </ligand>
</feature>
<keyword evidence="7 17" id="KW-0067">ATP-binding</keyword>
<evidence type="ECO:0000256" key="7">
    <source>
        <dbReference type="ARBA" id="ARBA00022840"/>
    </source>
</evidence>
<dbReference type="PROSITE" id="PS51383">
    <property type="entry name" value="YJEF_C_3"/>
    <property type="match status" value="1"/>
</dbReference>
<dbReference type="Pfam" id="PF03853">
    <property type="entry name" value="YjeF_N"/>
    <property type="match status" value="1"/>
</dbReference>
<accession>A0A1N6DYZ7</accession>
<dbReference type="Pfam" id="PF01256">
    <property type="entry name" value="Carb_kinase"/>
    <property type="match status" value="1"/>
</dbReference>
<evidence type="ECO:0000256" key="10">
    <source>
        <dbReference type="ARBA" id="ARBA00023027"/>
    </source>
</evidence>
<dbReference type="EC" id="5.1.99.6" evidence="19"/>
<keyword evidence="8 17" id="KW-0521">NADP</keyword>
<keyword evidence="12 17" id="KW-0456">Lyase</keyword>
<comment type="catalytic activity">
    <reaction evidence="16 17 19">
        <text>(6S)-NADPHX + ADP = AMP + phosphate + NADPH + H(+)</text>
        <dbReference type="Rhea" id="RHEA:32235"/>
        <dbReference type="ChEBI" id="CHEBI:15378"/>
        <dbReference type="ChEBI" id="CHEBI:43474"/>
        <dbReference type="ChEBI" id="CHEBI:57783"/>
        <dbReference type="ChEBI" id="CHEBI:64076"/>
        <dbReference type="ChEBI" id="CHEBI:456215"/>
        <dbReference type="ChEBI" id="CHEBI:456216"/>
        <dbReference type="EC" id="4.2.1.136"/>
    </reaction>
</comment>
<keyword evidence="10 17" id="KW-0520">NAD</keyword>
<feature type="binding site" evidence="18">
    <location>
        <begin position="136"/>
        <end position="142"/>
    </location>
    <ligand>
        <name>(6S)-NADPHX</name>
        <dbReference type="ChEBI" id="CHEBI:64076"/>
    </ligand>
</feature>
<dbReference type="InterPro" id="IPR029056">
    <property type="entry name" value="Ribokinase-like"/>
</dbReference>
<keyword evidence="6 17" id="KW-0547">Nucleotide-binding</keyword>
<name>A0A1N6DYZ7_9BACT</name>
<dbReference type="PIRSF" id="PIRSF017184">
    <property type="entry name" value="Nnr"/>
    <property type="match status" value="1"/>
</dbReference>
<dbReference type="EC" id="4.2.1.136" evidence="19"/>
<comment type="catalytic activity">
    <reaction evidence="2 18 19">
        <text>(6R)-NADPHX = (6S)-NADPHX</text>
        <dbReference type="Rhea" id="RHEA:32227"/>
        <dbReference type="ChEBI" id="CHEBI:64076"/>
        <dbReference type="ChEBI" id="CHEBI:64077"/>
        <dbReference type="EC" id="5.1.99.6"/>
    </reaction>
</comment>
<protein>
    <recommendedName>
        <fullName evidence="19">Bifunctional NAD(P)H-hydrate repair enzyme</fullName>
    </recommendedName>
    <alternativeName>
        <fullName evidence="19">Nicotinamide nucleotide repair protein</fullName>
    </alternativeName>
    <domain>
        <recommendedName>
            <fullName evidence="19">ADP-dependent (S)-NAD(P)H-hydrate dehydratase</fullName>
            <ecNumber evidence="19">4.2.1.136</ecNumber>
        </recommendedName>
        <alternativeName>
            <fullName evidence="19">ADP-dependent NAD(P)HX dehydratase</fullName>
        </alternativeName>
    </domain>
    <domain>
        <recommendedName>
            <fullName evidence="19">NAD(P)H-hydrate epimerase</fullName>
            <ecNumber evidence="19">5.1.99.6</ecNumber>
        </recommendedName>
    </domain>
</protein>
<evidence type="ECO:0000256" key="9">
    <source>
        <dbReference type="ARBA" id="ARBA00022958"/>
    </source>
</evidence>
<evidence type="ECO:0000256" key="5">
    <source>
        <dbReference type="ARBA" id="ARBA00022723"/>
    </source>
</evidence>
<evidence type="ECO:0000256" key="2">
    <source>
        <dbReference type="ARBA" id="ARBA00000909"/>
    </source>
</evidence>
<dbReference type="Proteomes" id="UP000184694">
    <property type="component" value="Unassembled WGS sequence"/>
</dbReference>
<dbReference type="GO" id="GO:0046872">
    <property type="term" value="F:metal ion binding"/>
    <property type="evidence" value="ECO:0007669"/>
    <property type="project" value="UniProtKB-UniRule"/>
</dbReference>
<evidence type="ECO:0000256" key="8">
    <source>
        <dbReference type="ARBA" id="ARBA00022857"/>
    </source>
</evidence>
<dbReference type="OrthoDB" id="9806925at2"/>
<dbReference type="PANTHER" id="PTHR12592:SF0">
    <property type="entry name" value="ATP-DEPENDENT (S)-NAD(P)H-HYDRATE DEHYDRATASE"/>
    <property type="match status" value="1"/>
</dbReference>
<evidence type="ECO:0000256" key="15">
    <source>
        <dbReference type="ARBA" id="ARBA00048238"/>
    </source>
</evidence>
<dbReference type="InterPro" id="IPR036652">
    <property type="entry name" value="YjeF_N_dom_sf"/>
</dbReference>
<gene>
    <name evidence="18" type="primary">nnrE</name>
    <name evidence="17" type="synonym">nnrD</name>
    <name evidence="22" type="ORF">SAMN02745161_0588</name>
</gene>
<dbReference type="PROSITE" id="PS51385">
    <property type="entry name" value="YJEF_N"/>
    <property type="match status" value="1"/>
</dbReference>
<evidence type="ECO:0000256" key="3">
    <source>
        <dbReference type="ARBA" id="ARBA00006001"/>
    </source>
</evidence>
<dbReference type="InterPro" id="IPR000631">
    <property type="entry name" value="CARKD"/>
</dbReference>
<comment type="similarity">
    <text evidence="3 19">In the N-terminal section; belongs to the NnrE/AIBP family.</text>
</comment>
<dbReference type="NCBIfam" id="TIGR00197">
    <property type="entry name" value="yjeF_nterm"/>
    <property type="match status" value="1"/>
</dbReference>
<evidence type="ECO:0000259" key="20">
    <source>
        <dbReference type="PROSITE" id="PS51383"/>
    </source>
</evidence>
<dbReference type="Gene3D" id="3.40.1190.20">
    <property type="match status" value="1"/>
</dbReference>
<dbReference type="HAMAP" id="MF_01966">
    <property type="entry name" value="NADHX_epimerase"/>
    <property type="match status" value="1"/>
</dbReference>
<comment type="function">
    <text evidence="17">Catalyzes the dehydration of the S-form of NAD(P)HX at the expense of ADP, which is converted to AMP. Together with NAD(P)HX epimerase, which catalyzes the epimerization of the S- and R-forms, the enzyme allows the repair of both epimers of NAD(P)HX, a damaged form of NAD(P)H that is a result of enzymatic or heat-dependent hydration.</text>
</comment>